<reference evidence="6" key="1">
    <citation type="submission" date="2020-01" db="EMBL/GenBank/DDBJ databases">
        <authorList>
            <consortium name="DOE Joint Genome Institute"/>
            <person name="Haridas S."/>
            <person name="Albert R."/>
            <person name="Binder M."/>
            <person name="Bloem J."/>
            <person name="Labutti K."/>
            <person name="Salamov A."/>
            <person name="Andreopoulos B."/>
            <person name="Baker S.E."/>
            <person name="Barry K."/>
            <person name="Bills G."/>
            <person name="Bluhm B.H."/>
            <person name="Cannon C."/>
            <person name="Castanera R."/>
            <person name="Culley D.E."/>
            <person name="Daum C."/>
            <person name="Ezra D."/>
            <person name="Gonzalez J.B."/>
            <person name="Henrissat B."/>
            <person name="Kuo A."/>
            <person name="Liang C."/>
            <person name="Lipzen A."/>
            <person name="Lutzoni F."/>
            <person name="Magnuson J."/>
            <person name="Mondo S."/>
            <person name="Nolan M."/>
            <person name="Ohm R."/>
            <person name="Pangilinan J."/>
            <person name="Park H.-J."/>
            <person name="Ramirez L."/>
            <person name="Alfaro M."/>
            <person name="Sun H."/>
            <person name="Tritt A."/>
            <person name="Yoshinaga Y."/>
            <person name="Zwiers L.-H."/>
            <person name="Turgeon B.G."/>
            <person name="Goodwin S.B."/>
            <person name="Spatafora J.W."/>
            <person name="Crous P.W."/>
            <person name="Grigoriev I.V."/>
        </authorList>
    </citation>
    <scope>NUCLEOTIDE SEQUENCE</scope>
    <source>
        <strain evidence="6">CBS 394.84</strain>
    </source>
</reference>
<evidence type="ECO:0000313" key="7">
    <source>
        <dbReference type="Proteomes" id="UP000800039"/>
    </source>
</evidence>
<name>A0A9P4L7H7_9PLEO</name>
<evidence type="ECO:0000313" key="6">
    <source>
        <dbReference type="EMBL" id="KAF1844970.1"/>
    </source>
</evidence>
<dbReference type="PANTHER" id="PTHR24321">
    <property type="entry name" value="DEHYDROGENASES, SHORT CHAIN"/>
    <property type="match status" value="1"/>
</dbReference>
<feature type="domain" description="Ketoreductase" evidence="5">
    <location>
        <begin position="12"/>
        <end position="199"/>
    </location>
</feature>
<accession>A0A9P4L7H7</accession>
<dbReference type="InterPro" id="IPR002347">
    <property type="entry name" value="SDR_fam"/>
</dbReference>
<evidence type="ECO:0000256" key="1">
    <source>
        <dbReference type="ARBA" id="ARBA00006484"/>
    </source>
</evidence>
<dbReference type="PRINTS" id="PR00080">
    <property type="entry name" value="SDRFAMILY"/>
</dbReference>
<organism evidence="6 7">
    <name type="scientific">Cucurbitaria berberidis CBS 394.84</name>
    <dbReference type="NCBI Taxonomy" id="1168544"/>
    <lineage>
        <taxon>Eukaryota</taxon>
        <taxon>Fungi</taxon>
        <taxon>Dikarya</taxon>
        <taxon>Ascomycota</taxon>
        <taxon>Pezizomycotina</taxon>
        <taxon>Dothideomycetes</taxon>
        <taxon>Pleosporomycetidae</taxon>
        <taxon>Pleosporales</taxon>
        <taxon>Pleosporineae</taxon>
        <taxon>Cucurbitariaceae</taxon>
        <taxon>Cucurbitaria</taxon>
    </lineage>
</organism>
<keyword evidence="4" id="KW-0520">NAD</keyword>
<protein>
    <submittedName>
        <fullName evidence="6">3-oxoacyl-reductase</fullName>
    </submittedName>
</protein>
<evidence type="ECO:0000256" key="4">
    <source>
        <dbReference type="ARBA" id="ARBA00023027"/>
    </source>
</evidence>
<dbReference type="PROSITE" id="PS00061">
    <property type="entry name" value="ADH_SHORT"/>
    <property type="match status" value="1"/>
</dbReference>
<dbReference type="GeneID" id="63845808"/>
<dbReference type="SMART" id="SM00822">
    <property type="entry name" value="PKS_KR"/>
    <property type="match status" value="1"/>
</dbReference>
<comment type="similarity">
    <text evidence="1">Belongs to the short-chain dehydrogenases/reductases (SDR) family.</text>
</comment>
<dbReference type="Pfam" id="PF13561">
    <property type="entry name" value="adh_short_C2"/>
    <property type="match status" value="1"/>
</dbReference>
<dbReference type="RefSeq" id="XP_040787533.1">
    <property type="nucleotide sequence ID" value="XM_040928555.1"/>
</dbReference>
<keyword evidence="3" id="KW-0560">Oxidoreductase</keyword>
<keyword evidence="7" id="KW-1185">Reference proteome</keyword>
<dbReference type="FunFam" id="3.40.50.720:FF:000084">
    <property type="entry name" value="Short-chain dehydrogenase reductase"/>
    <property type="match status" value="1"/>
</dbReference>
<comment type="caution">
    <text evidence="6">The sequence shown here is derived from an EMBL/GenBank/DDBJ whole genome shotgun (WGS) entry which is preliminary data.</text>
</comment>
<keyword evidence="2" id="KW-0521">NADP</keyword>
<dbReference type="OrthoDB" id="1669814at2759"/>
<evidence type="ECO:0000259" key="5">
    <source>
        <dbReference type="SMART" id="SM00822"/>
    </source>
</evidence>
<dbReference type="InterPro" id="IPR036291">
    <property type="entry name" value="NAD(P)-bd_dom_sf"/>
</dbReference>
<gene>
    <name evidence="6" type="ORF">K460DRAFT_282238</name>
</gene>
<evidence type="ECO:0000256" key="3">
    <source>
        <dbReference type="ARBA" id="ARBA00023002"/>
    </source>
</evidence>
<dbReference type="Proteomes" id="UP000800039">
    <property type="component" value="Unassembled WGS sequence"/>
</dbReference>
<dbReference type="InterPro" id="IPR020904">
    <property type="entry name" value="Sc_DH/Rdtase_CS"/>
</dbReference>
<dbReference type="AlphaFoldDB" id="A0A9P4L7H7"/>
<dbReference type="GO" id="GO:0016491">
    <property type="term" value="F:oxidoreductase activity"/>
    <property type="evidence" value="ECO:0007669"/>
    <property type="project" value="UniProtKB-KW"/>
</dbReference>
<proteinExistence type="inferred from homology"/>
<dbReference type="InterPro" id="IPR057326">
    <property type="entry name" value="KR_dom"/>
</dbReference>
<dbReference type="EMBL" id="ML976616">
    <property type="protein sequence ID" value="KAF1844970.1"/>
    <property type="molecule type" value="Genomic_DNA"/>
</dbReference>
<dbReference type="PRINTS" id="PR00081">
    <property type="entry name" value="GDHRDH"/>
</dbReference>
<evidence type="ECO:0000256" key="2">
    <source>
        <dbReference type="ARBA" id="ARBA00022857"/>
    </source>
</evidence>
<dbReference type="PANTHER" id="PTHR24321:SF8">
    <property type="entry name" value="ESTRADIOL 17-BETA-DEHYDROGENASE 8-RELATED"/>
    <property type="match status" value="1"/>
</dbReference>
<sequence length="257" mass="26394">MPYSPTSSLAGKVIAITGGASGIGLATAHLLANRGATLSLADVSDHGLDAASKAIKAKHDVEILTFALDVRNPEQVDAWIKETVAKFGKLDGAANIAGVIPKTIGMGGIAEMEAEEWDFVIGVNLTGVMHCMRAQMRAISDGGSIVNASSMAGLTGRPNNAAYSASKHGVIGLTKSAAKEIGARGVRVNSFAPGYIITPMTAAASKTDIKTTNESSAVPLGRHGYPEECASVIAFLLGDESTYITGATYSVDGGWLS</sequence>
<dbReference type="SUPFAM" id="SSF51735">
    <property type="entry name" value="NAD(P)-binding Rossmann-fold domains"/>
    <property type="match status" value="1"/>
</dbReference>
<dbReference type="Gene3D" id="3.40.50.720">
    <property type="entry name" value="NAD(P)-binding Rossmann-like Domain"/>
    <property type="match status" value="1"/>
</dbReference>